<organism evidence="14">
    <name type="scientific">Anopheles sinensis</name>
    <name type="common">Mosquito</name>
    <dbReference type="NCBI Taxonomy" id="74873"/>
    <lineage>
        <taxon>Eukaryota</taxon>
        <taxon>Metazoa</taxon>
        <taxon>Ecdysozoa</taxon>
        <taxon>Arthropoda</taxon>
        <taxon>Hexapoda</taxon>
        <taxon>Insecta</taxon>
        <taxon>Pterygota</taxon>
        <taxon>Neoptera</taxon>
        <taxon>Endopterygota</taxon>
        <taxon>Diptera</taxon>
        <taxon>Nematocera</taxon>
        <taxon>Culicoidea</taxon>
        <taxon>Culicidae</taxon>
        <taxon>Anophelinae</taxon>
        <taxon>Anopheles</taxon>
    </lineage>
</organism>
<evidence type="ECO:0000313" key="15">
    <source>
        <dbReference type="EnsemblMetazoa" id="ASIC021521-PA"/>
    </source>
</evidence>
<dbReference type="InterPro" id="IPR002591">
    <property type="entry name" value="Phosphodiest/P_Trfase"/>
</dbReference>
<feature type="transmembrane region" description="Helical" evidence="12">
    <location>
        <begin position="456"/>
        <end position="474"/>
    </location>
</feature>
<evidence type="ECO:0000256" key="3">
    <source>
        <dbReference type="ARBA" id="ARBA00008400"/>
    </source>
</evidence>
<keyword evidence="7 12" id="KW-0812">Transmembrane</keyword>
<dbReference type="InterPro" id="IPR017850">
    <property type="entry name" value="Alkaline_phosphatase_core_sf"/>
</dbReference>
<dbReference type="Proteomes" id="UP000030765">
    <property type="component" value="Unassembled WGS sequence"/>
</dbReference>
<feature type="transmembrane region" description="Helical" evidence="12">
    <location>
        <begin position="393"/>
        <end position="410"/>
    </location>
</feature>
<feature type="transmembrane region" description="Helical" evidence="12">
    <location>
        <begin position="618"/>
        <end position="638"/>
    </location>
</feature>
<comment type="pathway">
    <text evidence="2 12">Glycolipid biosynthesis; glycosylphosphatidylinositol-anchor biosynthesis.</text>
</comment>
<feature type="transmembrane region" description="Helical" evidence="12">
    <location>
        <begin position="782"/>
        <end position="800"/>
    </location>
</feature>
<accession>A0A084WSM0</accession>
<dbReference type="EMBL" id="ATLV01026619">
    <property type="status" value="NOT_ANNOTATED_CDS"/>
    <property type="molecule type" value="Genomic_DNA"/>
</dbReference>
<evidence type="ECO:0000313" key="16">
    <source>
        <dbReference type="Proteomes" id="UP000030765"/>
    </source>
</evidence>
<dbReference type="SUPFAM" id="SSF53649">
    <property type="entry name" value="Alkaline phosphatase-like"/>
    <property type="match status" value="1"/>
</dbReference>
<evidence type="ECO:0000313" key="14">
    <source>
        <dbReference type="EMBL" id="KFB53214.1"/>
    </source>
</evidence>
<evidence type="ECO:0000259" key="13">
    <source>
        <dbReference type="Pfam" id="PF04987"/>
    </source>
</evidence>
<feature type="transmembrane region" description="Helical" evidence="12">
    <location>
        <begin position="748"/>
        <end position="770"/>
    </location>
</feature>
<reference evidence="15" key="2">
    <citation type="submission" date="2020-05" db="UniProtKB">
        <authorList>
            <consortium name="EnsemblMetazoa"/>
        </authorList>
    </citation>
    <scope>IDENTIFICATION</scope>
</reference>
<dbReference type="EC" id="2.-.-.-" evidence="12"/>
<protein>
    <recommendedName>
        <fullName evidence="4 12">GPI ethanolamine phosphate transferase 1</fullName>
        <ecNumber evidence="12">2.-.-.-</ecNumber>
    </recommendedName>
</protein>
<dbReference type="Gene3D" id="3.40.720.10">
    <property type="entry name" value="Alkaline Phosphatase, subunit A"/>
    <property type="match status" value="1"/>
</dbReference>
<dbReference type="Pfam" id="PF01663">
    <property type="entry name" value="Phosphodiest"/>
    <property type="match status" value="1"/>
</dbReference>
<keyword evidence="10 12" id="KW-0472">Membrane</keyword>
<keyword evidence="16" id="KW-1185">Reference proteome</keyword>
<dbReference type="EMBL" id="ATLV01026618">
    <property type="status" value="NOT_ANNOTATED_CDS"/>
    <property type="molecule type" value="Genomic_DNA"/>
</dbReference>
<feature type="transmembrane region" description="Helical" evidence="12">
    <location>
        <begin position="486"/>
        <end position="505"/>
    </location>
</feature>
<dbReference type="UniPathway" id="UPA00196"/>
<dbReference type="EMBL" id="ATLV01026620">
    <property type="status" value="NOT_ANNOTATED_CDS"/>
    <property type="molecule type" value="Genomic_DNA"/>
</dbReference>
<dbReference type="InterPro" id="IPR037671">
    <property type="entry name" value="PIGN_N"/>
</dbReference>
<keyword evidence="11" id="KW-0325">Glycoprotein</keyword>
<dbReference type="AlphaFoldDB" id="A0A084WSM0"/>
<dbReference type="OMA" id="QSYFHRE"/>
<keyword evidence="5 12" id="KW-0337">GPI-anchor biosynthesis</keyword>
<feature type="domain" description="GPI ethanolamine phosphate transferase 1 C-terminal" evidence="13">
    <location>
        <begin position="381"/>
        <end position="805"/>
    </location>
</feature>
<evidence type="ECO:0000256" key="11">
    <source>
        <dbReference type="ARBA" id="ARBA00023180"/>
    </source>
</evidence>
<evidence type="ECO:0000256" key="6">
    <source>
        <dbReference type="ARBA" id="ARBA00022679"/>
    </source>
</evidence>
<evidence type="ECO:0000256" key="12">
    <source>
        <dbReference type="RuleBase" id="RU367138"/>
    </source>
</evidence>
<keyword evidence="8 12" id="KW-0256">Endoplasmic reticulum</keyword>
<dbReference type="EMBL" id="ATLV01026621">
    <property type="status" value="NOT_ANNOTATED_CDS"/>
    <property type="molecule type" value="Genomic_DNA"/>
</dbReference>
<evidence type="ECO:0000256" key="1">
    <source>
        <dbReference type="ARBA" id="ARBA00004477"/>
    </source>
</evidence>
<dbReference type="OrthoDB" id="2748310at2759"/>
<keyword evidence="9 12" id="KW-1133">Transmembrane helix</keyword>
<dbReference type="InterPro" id="IPR017852">
    <property type="entry name" value="GPI_EtnP_transferase_1_C"/>
</dbReference>
<feature type="transmembrane region" description="Helical" evidence="12">
    <location>
        <begin position="557"/>
        <end position="575"/>
    </location>
</feature>
<dbReference type="GO" id="GO:0051377">
    <property type="term" value="F:mannose-ethanolamine phosphotransferase activity"/>
    <property type="evidence" value="ECO:0007669"/>
    <property type="project" value="UniProtKB-UniRule"/>
</dbReference>
<comment type="subcellular location">
    <subcellularLocation>
        <location evidence="1 12">Endoplasmic reticulum membrane</location>
        <topology evidence="1 12">Multi-pass membrane protein</topology>
    </subcellularLocation>
</comment>
<evidence type="ECO:0000256" key="7">
    <source>
        <dbReference type="ARBA" id="ARBA00022692"/>
    </source>
</evidence>
<reference evidence="14 16" key="1">
    <citation type="journal article" date="2014" name="BMC Genomics">
        <title>Genome sequence of Anopheles sinensis provides insight into genetics basis of mosquito competence for malaria parasites.</title>
        <authorList>
            <person name="Zhou D."/>
            <person name="Zhang D."/>
            <person name="Ding G."/>
            <person name="Shi L."/>
            <person name="Hou Q."/>
            <person name="Ye Y."/>
            <person name="Xu Y."/>
            <person name="Zhou H."/>
            <person name="Xiong C."/>
            <person name="Li S."/>
            <person name="Yu J."/>
            <person name="Hong S."/>
            <person name="Yu X."/>
            <person name="Zou P."/>
            <person name="Chen C."/>
            <person name="Chang X."/>
            <person name="Wang W."/>
            <person name="Lv Y."/>
            <person name="Sun Y."/>
            <person name="Ma L."/>
            <person name="Shen B."/>
            <person name="Zhu C."/>
        </authorList>
    </citation>
    <scope>NUCLEOTIDE SEQUENCE [LARGE SCALE GENOMIC DNA]</scope>
</reference>
<name>A0A084WSM0_ANOSI</name>
<dbReference type="VEuPathDB" id="VectorBase:ASIC021521"/>
<dbReference type="PANTHER" id="PTHR12250">
    <property type="entry name" value="PHOSPHATIDYLINOSITOL GLYCAN, CLASS N"/>
    <property type="match status" value="1"/>
</dbReference>
<dbReference type="GO" id="GO:0005789">
    <property type="term" value="C:endoplasmic reticulum membrane"/>
    <property type="evidence" value="ECO:0007669"/>
    <property type="project" value="UniProtKB-SubCell"/>
</dbReference>
<feature type="transmembrane region" description="Helical" evidence="12">
    <location>
        <begin position="658"/>
        <end position="678"/>
    </location>
</feature>
<dbReference type="EMBL" id="KE525415">
    <property type="protein sequence ID" value="KFB53214.1"/>
    <property type="molecule type" value="Genomic_DNA"/>
</dbReference>
<evidence type="ECO:0000256" key="2">
    <source>
        <dbReference type="ARBA" id="ARBA00004687"/>
    </source>
</evidence>
<dbReference type="VEuPathDB" id="VectorBase:ASIS009284"/>
<evidence type="ECO:0000256" key="4">
    <source>
        <dbReference type="ARBA" id="ARBA00020831"/>
    </source>
</evidence>
<feature type="transmembrane region" description="Helical" evidence="12">
    <location>
        <begin position="708"/>
        <end position="728"/>
    </location>
</feature>
<evidence type="ECO:0000256" key="10">
    <source>
        <dbReference type="ARBA" id="ARBA00023136"/>
    </source>
</evidence>
<dbReference type="InterPro" id="IPR007070">
    <property type="entry name" value="GPI_EtnP_transferase_1"/>
</dbReference>
<evidence type="ECO:0000256" key="8">
    <source>
        <dbReference type="ARBA" id="ARBA00022824"/>
    </source>
</evidence>
<dbReference type="GO" id="GO:0006506">
    <property type="term" value="P:GPI anchor biosynthetic process"/>
    <property type="evidence" value="ECO:0007669"/>
    <property type="project" value="UniProtKB-UniPathway"/>
</dbReference>
<dbReference type="Pfam" id="PF04987">
    <property type="entry name" value="PigN"/>
    <property type="match status" value="1"/>
</dbReference>
<evidence type="ECO:0000256" key="9">
    <source>
        <dbReference type="ARBA" id="ARBA00022989"/>
    </source>
</evidence>
<keyword evidence="6 12" id="KW-0808">Transferase</keyword>
<dbReference type="EMBL" id="ATLV01026622">
    <property type="status" value="NOT_ANNOTATED_CDS"/>
    <property type="molecule type" value="Genomic_DNA"/>
</dbReference>
<dbReference type="STRING" id="74873.A0A084WSM0"/>
<feature type="transmembrane region" description="Helical" evidence="12">
    <location>
        <begin position="581"/>
        <end position="606"/>
    </location>
</feature>
<dbReference type="EnsemblMetazoa" id="ASIC021521-RA">
    <property type="protein sequence ID" value="ASIC021521-PA"/>
    <property type="gene ID" value="ASIC021521"/>
</dbReference>
<gene>
    <name evidence="14" type="ORF">ZHAS_00021521</name>
</gene>
<feature type="transmembrane region" description="Helical" evidence="12">
    <location>
        <begin position="431"/>
        <end position="450"/>
    </location>
</feature>
<evidence type="ECO:0000256" key="5">
    <source>
        <dbReference type="ARBA" id="ARBA00022502"/>
    </source>
</evidence>
<sequence>MIHPLQIDGLRLESFLNSNLERTPFLRKTLLKEGVFGVSNTRVPTESRPGHVALLGGVYEDPSAVFKGWKENPVEFDSVLNRSSVSYCWGSPDIVNMFSHGAIKGRVHTATYHSGREIFSQTANTSLLDIWVFDRVRQFLVSDEARKEVFSRKKVILFLHLLGMDTAGHVYKPHSKLFSRNLMILDKGIESIVQLVERTTGSDGRTAYIFTSDHGMTDQGSHGSGHPLETETPFLAWGAGFGHWKTTHSLQQKQRDVLELDGNQIPVHQIQQADAAPLMSTVLGIGVPKNSIGKLPRAMLNVSEEYGAWAMRNNADQLLQQYYRWQKETEGKMLQWLTLPKQTNLKDEINNLLDKIETATTRKDYVEVQNLTETLMDVTIEAIQYFQSYYKPHLFLSLTLTMLGWLLILAKETFVVSINDSSAVERTKTRTVTYLALSFASIVLIVNIAQNTPLPIIIYFLVPIALWGYIGGKWSTFKTLFKWNAFVNYFNFVCAVEALVLGFLYRMPLVPLLLFHSVLLMKSHYPQNHMEWGWITVNVFLGSFLLIPVGNTIFANVYSLYASIAIWTVANATILKKSSSLLLFKLFALFMHLLQTANFLFIINCIERSHAVPQLSRTLCWVFSALGILSPFFASSSVTERMLAIFSGLSGPYMMLSLSYEPLFLFCFCFTLYSWIYLEQNHVQRWKPRGTSSSITFKPSGVEDVRRILAFMLFLLTSFFGTGNLASISSFDPNSVRCFVSTFSPFTMMGLIVLKLLIPVLMVVCSLKVILSIHSIPKGRTFTLILIVCDGMCMNFFFLVRNEGSWLEIGTSISHFVILECTTIVVMVLYELARFYLEWKFVRQGSHTKRKPDLPLINKERIE</sequence>
<feature type="transmembrane region" description="Helical" evidence="12">
    <location>
        <begin position="812"/>
        <end position="833"/>
    </location>
</feature>
<feature type="transmembrane region" description="Helical" evidence="12">
    <location>
        <begin position="532"/>
        <end position="550"/>
    </location>
</feature>
<dbReference type="CDD" id="cd16020">
    <property type="entry name" value="GPI_EPT_1"/>
    <property type="match status" value="1"/>
</dbReference>
<comment type="function">
    <text evidence="12">Ethanolamine phosphate transferase involved in glycosylphosphatidylinositol-anchor biosynthesis. Transfers ethanolamine phosphate to the first alpha-1,4-linked mannose of the glycosylphosphatidylinositol precursor of GPI-anchor.</text>
</comment>
<dbReference type="PANTHER" id="PTHR12250:SF0">
    <property type="entry name" value="GPI ETHANOLAMINE PHOSPHATE TRANSFERASE 1"/>
    <property type="match status" value="1"/>
</dbReference>
<proteinExistence type="inferred from homology"/>
<comment type="similarity">
    <text evidence="3 12">Belongs to the PIGG/PIGN/PIGO family. PIGN subfamily.</text>
</comment>